<evidence type="ECO:0000256" key="13">
    <source>
        <dbReference type="ARBA" id="ARBA00049229"/>
    </source>
</evidence>
<dbReference type="InterPro" id="IPR018300">
    <property type="entry name" value="Aminotrans_IV_CS"/>
</dbReference>
<comment type="catalytic activity">
    <reaction evidence="13 16">
        <text>L-leucine + 2-oxoglutarate = 4-methyl-2-oxopentanoate + L-glutamate</text>
        <dbReference type="Rhea" id="RHEA:18321"/>
        <dbReference type="ChEBI" id="CHEBI:16810"/>
        <dbReference type="ChEBI" id="CHEBI:17865"/>
        <dbReference type="ChEBI" id="CHEBI:29985"/>
        <dbReference type="ChEBI" id="CHEBI:57427"/>
        <dbReference type="EC" id="2.6.1.42"/>
    </reaction>
</comment>
<proteinExistence type="inferred from homology"/>
<dbReference type="InterPro" id="IPR001544">
    <property type="entry name" value="Aminotrans_IV"/>
</dbReference>
<evidence type="ECO:0000256" key="16">
    <source>
        <dbReference type="RuleBase" id="RU004517"/>
    </source>
</evidence>
<comment type="caution">
    <text evidence="17">The sequence shown here is derived from an EMBL/GenBank/DDBJ whole genome shotgun (WGS) entry which is preliminary data.</text>
</comment>
<comment type="similarity">
    <text evidence="5 14">Belongs to the class-IV pyridoxal-phosphate-dependent aminotransferase family.</text>
</comment>
<evidence type="ECO:0000256" key="9">
    <source>
        <dbReference type="ARBA" id="ARBA00022898"/>
    </source>
</evidence>
<dbReference type="PANTHER" id="PTHR42825:SF29">
    <property type="entry name" value="BRANCHED-CHAIN-AMINO-ACID AMINOTRANSFERASE"/>
    <property type="match status" value="1"/>
</dbReference>
<evidence type="ECO:0000256" key="5">
    <source>
        <dbReference type="ARBA" id="ARBA00009320"/>
    </source>
</evidence>
<dbReference type="GO" id="GO:0008652">
    <property type="term" value="P:amino acid biosynthetic process"/>
    <property type="evidence" value="ECO:0007669"/>
    <property type="project" value="UniProtKB-KW"/>
</dbReference>
<dbReference type="NCBIfam" id="TIGR01123">
    <property type="entry name" value="ilvE_II"/>
    <property type="match status" value="1"/>
</dbReference>
<dbReference type="InterPro" id="IPR005786">
    <property type="entry name" value="B_amino_transII"/>
</dbReference>
<dbReference type="CDD" id="cd01557">
    <property type="entry name" value="BCAT_beta_family"/>
    <property type="match status" value="1"/>
</dbReference>
<dbReference type="InterPro" id="IPR036038">
    <property type="entry name" value="Aminotransferase-like"/>
</dbReference>
<dbReference type="PANTHER" id="PTHR42825">
    <property type="entry name" value="AMINO ACID AMINOTRANSFERASE"/>
    <property type="match status" value="1"/>
</dbReference>
<evidence type="ECO:0000256" key="1">
    <source>
        <dbReference type="ARBA" id="ARBA00001933"/>
    </source>
</evidence>
<dbReference type="EC" id="2.6.1.42" evidence="16"/>
<comment type="catalytic activity">
    <reaction evidence="11 16">
        <text>L-valine + 2-oxoglutarate = 3-methyl-2-oxobutanoate + L-glutamate</text>
        <dbReference type="Rhea" id="RHEA:24813"/>
        <dbReference type="ChEBI" id="CHEBI:11851"/>
        <dbReference type="ChEBI" id="CHEBI:16810"/>
        <dbReference type="ChEBI" id="CHEBI:29985"/>
        <dbReference type="ChEBI" id="CHEBI:57762"/>
        <dbReference type="EC" id="2.6.1.42"/>
    </reaction>
</comment>
<dbReference type="GO" id="GO:0005737">
    <property type="term" value="C:cytoplasm"/>
    <property type="evidence" value="ECO:0007669"/>
    <property type="project" value="UniProtKB-ARBA"/>
</dbReference>
<comment type="cofactor">
    <cofactor evidence="1 15">
        <name>pyridoxal 5'-phosphate</name>
        <dbReference type="ChEBI" id="CHEBI:597326"/>
    </cofactor>
</comment>
<comment type="pathway">
    <text evidence="3">Amino-acid biosynthesis; L-valine biosynthesis; L-valine from pyruvate: step 4/4.</text>
</comment>
<evidence type="ECO:0000256" key="15">
    <source>
        <dbReference type="RuleBase" id="RU004516"/>
    </source>
</evidence>
<dbReference type="Proteomes" id="UP000743370">
    <property type="component" value="Unassembled WGS sequence"/>
</dbReference>
<dbReference type="Pfam" id="PF01063">
    <property type="entry name" value="Aminotran_4"/>
    <property type="match status" value="1"/>
</dbReference>
<evidence type="ECO:0000256" key="3">
    <source>
        <dbReference type="ARBA" id="ARBA00004931"/>
    </source>
</evidence>
<comment type="catalytic activity">
    <reaction evidence="12 16">
        <text>L-isoleucine + 2-oxoglutarate = (S)-3-methyl-2-oxopentanoate + L-glutamate</text>
        <dbReference type="Rhea" id="RHEA:24801"/>
        <dbReference type="ChEBI" id="CHEBI:16810"/>
        <dbReference type="ChEBI" id="CHEBI:29985"/>
        <dbReference type="ChEBI" id="CHEBI:35146"/>
        <dbReference type="ChEBI" id="CHEBI:58045"/>
        <dbReference type="EC" id="2.6.1.42"/>
    </reaction>
</comment>
<evidence type="ECO:0000256" key="8">
    <source>
        <dbReference type="ARBA" id="ARBA00022679"/>
    </source>
</evidence>
<dbReference type="NCBIfam" id="NF009897">
    <property type="entry name" value="PRK13357.1"/>
    <property type="match status" value="1"/>
</dbReference>
<organism evidence="17 18">
    <name type="scientific">Phaseolus angularis</name>
    <name type="common">Azuki bean</name>
    <name type="synonym">Vigna angularis</name>
    <dbReference type="NCBI Taxonomy" id="3914"/>
    <lineage>
        <taxon>Eukaryota</taxon>
        <taxon>Viridiplantae</taxon>
        <taxon>Streptophyta</taxon>
        <taxon>Embryophyta</taxon>
        <taxon>Tracheophyta</taxon>
        <taxon>Spermatophyta</taxon>
        <taxon>Magnoliopsida</taxon>
        <taxon>eudicotyledons</taxon>
        <taxon>Gunneridae</taxon>
        <taxon>Pentapetalae</taxon>
        <taxon>rosids</taxon>
        <taxon>fabids</taxon>
        <taxon>Fabales</taxon>
        <taxon>Fabaceae</taxon>
        <taxon>Papilionoideae</taxon>
        <taxon>50 kb inversion clade</taxon>
        <taxon>NPAAA clade</taxon>
        <taxon>indigoferoid/millettioid clade</taxon>
        <taxon>Phaseoleae</taxon>
        <taxon>Vigna</taxon>
    </lineage>
</organism>
<dbReference type="PROSITE" id="PS00770">
    <property type="entry name" value="AA_TRANSFER_CLASS_4"/>
    <property type="match status" value="1"/>
</dbReference>
<sequence length="447" mass="49385">MDERGYGYTWICVVGNGQWILDMYSHLDRLYLLSLFPLPPPIFPPQAFCVSDPNSLTIVASTMIRSSFPSFRRLLLQNVSPSASSKIGMYNWFTSQPYPLESPNPTYSDEEYADVDWDSLGFGLMATDYMYITKCCEGQHFEEGQLSRYGNIKLSPAAGVLNYGQGLFEGTKAYRKENGRVLLFRPEQNAIRMKIGAERMCMASPSIEHFVHALKQTVLANKRWIPPPGKGSLYLRPLLLGTGPVLGLAPAPEYTFLIYASPVRNYFKEGSAPLNLHVEENFDRASRRGTGNVKTISNYAPVLMAQTTAKKRGFSDVLYLDSATKKNLEEVSSCNIFIAKGKCIATPATNGTILSGITRKSVIEIAGDLGYQVEERAVGVDELIEADEVFCTGTAVGVAPVGSITYQDKRMEYITGSGTICQELNDTISGIQTGTIQDKKGWIIEVD</sequence>
<evidence type="ECO:0000256" key="6">
    <source>
        <dbReference type="ARBA" id="ARBA00022576"/>
    </source>
</evidence>
<dbReference type="EMBL" id="JABFOF010000004">
    <property type="protein sequence ID" value="KAG2400465.1"/>
    <property type="molecule type" value="Genomic_DNA"/>
</dbReference>
<keyword evidence="6 16" id="KW-0032">Aminotransferase</keyword>
<comment type="pathway">
    <text evidence="4">Amino-acid biosynthesis; L-leucine biosynthesis; L-leucine from 3-methyl-2-oxobutanoate: step 4/4.</text>
</comment>
<evidence type="ECO:0000256" key="2">
    <source>
        <dbReference type="ARBA" id="ARBA00004824"/>
    </source>
</evidence>
<dbReference type="GO" id="GO:0009082">
    <property type="term" value="P:branched-chain amino acid biosynthetic process"/>
    <property type="evidence" value="ECO:0007669"/>
    <property type="project" value="UniProtKB-KW"/>
</dbReference>
<evidence type="ECO:0000256" key="14">
    <source>
        <dbReference type="RuleBase" id="RU004106"/>
    </source>
</evidence>
<dbReference type="InterPro" id="IPR033939">
    <property type="entry name" value="BCAT_family"/>
</dbReference>
<dbReference type="SUPFAM" id="SSF56752">
    <property type="entry name" value="D-aminoacid aminotransferase-like PLP-dependent enzymes"/>
    <property type="match status" value="1"/>
</dbReference>
<dbReference type="FunFam" id="3.20.10.10:FF:000003">
    <property type="entry name" value="Branched-chain-amino-acid aminotransferase"/>
    <property type="match status" value="1"/>
</dbReference>
<evidence type="ECO:0000256" key="4">
    <source>
        <dbReference type="ARBA" id="ARBA00005072"/>
    </source>
</evidence>
<evidence type="ECO:0000256" key="10">
    <source>
        <dbReference type="ARBA" id="ARBA00023304"/>
    </source>
</evidence>
<keyword evidence="9 15" id="KW-0663">Pyridoxal phosphate</keyword>
<protein>
    <recommendedName>
        <fullName evidence="16">Branched-chain-amino-acid aminotransferase</fullName>
        <ecNumber evidence="16">2.6.1.42</ecNumber>
    </recommendedName>
</protein>
<evidence type="ECO:0000313" key="18">
    <source>
        <dbReference type="Proteomes" id="UP000743370"/>
    </source>
</evidence>
<gene>
    <name evidence="17" type="ORF">HKW66_Vig0096810</name>
</gene>
<keyword evidence="10 16" id="KW-0100">Branched-chain amino acid biosynthesis</keyword>
<dbReference type="Gene3D" id="3.30.470.10">
    <property type="match status" value="1"/>
</dbReference>
<evidence type="ECO:0000256" key="12">
    <source>
        <dbReference type="ARBA" id="ARBA00048798"/>
    </source>
</evidence>
<evidence type="ECO:0000256" key="7">
    <source>
        <dbReference type="ARBA" id="ARBA00022605"/>
    </source>
</evidence>
<dbReference type="InterPro" id="IPR043132">
    <property type="entry name" value="BCAT-like_C"/>
</dbReference>
<dbReference type="FunFam" id="3.30.470.10:FF:000003">
    <property type="entry name" value="Branched-chain-amino-acid aminotransferase"/>
    <property type="match status" value="1"/>
</dbReference>
<dbReference type="Gene3D" id="3.20.10.10">
    <property type="entry name" value="D-amino Acid Aminotransferase, subunit A, domain 2"/>
    <property type="match status" value="1"/>
</dbReference>
<accession>A0A8T0KRF4</accession>
<dbReference type="AlphaFoldDB" id="A0A8T0KRF4"/>
<evidence type="ECO:0000313" key="17">
    <source>
        <dbReference type="EMBL" id="KAG2400465.1"/>
    </source>
</evidence>
<comment type="pathway">
    <text evidence="2">Amino-acid biosynthesis; L-isoleucine biosynthesis; L-isoleucine from 2-oxobutanoate: step 4/4.</text>
</comment>
<dbReference type="GO" id="GO:0004084">
    <property type="term" value="F:branched-chain-amino-acid transaminase activity"/>
    <property type="evidence" value="ECO:0007669"/>
    <property type="project" value="UniProtKB-EC"/>
</dbReference>
<reference evidence="17 18" key="1">
    <citation type="submission" date="2020-05" db="EMBL/GenBank/DDBJ databases">
        <title>Vigna angularis (adzuki bean) Var. LongXiaoDou No. 4 denovo assembly.</title>
        <authorList>
            <person name="Xiang H."/>
        </authorList>
    </citation>
    <scope>NUCLEOTIDE SEQUENCE [LARGE SCALE GENOMIC DNA]</scope>
    <source>
        <tissue evidence="17">Leaf</tissue>
    </source>
</reference>
<keyword evidence="7 16" id="KW-0028">Amino-acid biosynthesis</keyword>
<dbReference type="InterPro" id="IPR043131">
    <property type="entry name" value="BCAT-like_N"/>
</dbReference>
<name>A0A8T0KRF4_PHAAN</name>
<keyword evidence="8 16" id="KW-0808">Transferase</keyword>
<evidence type="ECO:0000256" key="11">
    <source>
        <dbReference type="ARBA" id="ARBA00048212"/>
    </source>
</evidence>